<reference evidence="2" key="1">
    <citation type="submission" date="2019-05" db="EMBL/GenBank/DDBJ databases">
        <title>Complete genome sequencing of Absiella argi strain JCM 30884.</title>
        <authorList>
            <person name="Sakamoto M."/>
            <person name="Murakami T."/>
            <person name="Mori H."/>
        </authorList>
    </citation>
    <scope>NUCLEOTIDE SEQUENCE [LARGE SCALE GENOMIC DNA]</scope>
    <source>
        <strain evidence="2">JCM 30884</strain>
    </source>
</reference>
<evidence type="ECO:0008006" key="3">
    <source>
        <dbReference type="Google" id="ProtNLM"/>
    </source>
</evidence>
<protein>
    <recommendedName>
        <fullName evidence="3">TIGR02678 family protein</fullName>
    </recommendedName>
</protein>
<proteinExistence type="predicted"/>
<name>A0A6N4TL02_9FIRM</name>
<dbReference type="InterPro" id="IPR013494">
    <property type="entry name" value="CHP02678"/>
</dbReference>
<evidence type="ECO:0000313" key="2">
    <source>
        <dbReference type="Proteomes" id="UP000464754"/>
    </source>
</evidence>
<dbReference type="Proteomes" id="UP000464754">
    <property type="component" value="Chromosome"/>
</dbReference>
<sequence>MNCIEQLLQQRWILKKQNPQLYYEIKDNQKELRKKLQDRFGYVLIINPLLAKLEKIPGKAEAWMGIQEFETIQEYQMFCYLLMYLEDKEIEEQFVLSMLSEYIQLRFPQGQVSWNSYQCRRQLIHVLQYALKYNLILQSDGDQDAFLKNEESEVLYENTGNSRYFMRTFARDILTFQNPEDFMQSEWVDMEEDRGIVRRQRSYRRLLLSCGVYPSLDKEKDEDYTYIRNYRGKIEQDFRSMFSCDLHVHSSSAYLMLEEDCSMGKIFPQNGALHDLMLVFHSEIHKKLSKYTLRLSANEVLIMEKEKTLTLMHTVVKRNRALLPKKYQEEALSAQKLVENLYTMFLLYGFMEEDEENCYFYPIIGKIQGEFVEVKE</sequence>
<organism evidence="1 2">
    <name type="scientific">Amedibacterium intestinale</name>
    <dbReference type="NCBI Taxonomy" id="2583452"/>
    <lineage>
        <taxon>Bacteria</taxon>
        <taxon>Bacillati</taxon>
        <taxon>Bacillota</taxon>
        <taxon>Erysipelotrichia</taxon>
        <taxon>Erysipelotrichales</taxon>
        <taxon>Erysipelotrichaceae</taxon>
        <taxon>Amedibacterium</taxon>
    </lineage>
</organism>
<dbReference type="Pfam" id="PF09661">
    <property type="entry name" value="DUF2398"/>
    <property type="match status" value="1"/>
</dbReference>
<evidence type="ECO:0000313" key="1">
    <source>
        <dbReference type="EMBL" id="BBK23095.1"/>
    </source>
</evidence>
<dbReference type="RefSeq" id="WP_118277583.1">
    <property type="nucleotide sequence ID" value="NZ_AP019695.1"/>
</dbReference>
<dbReference type="KEGG" id="aarg:Aargi30884_19980"/>
<keyword evidence="2" id="KW-1185">Reference proteome</keyword>
<gene>
    <name evidence="1" type="ORF">Aargi30884_19980</name>
</gene>
<accession>A0A6N4TL02</accession>
<dbReference type="AlphaFoldDB" id="A0A6N4TL02"/>
<dbReference type="EMBL" id="AP019695">
    <property type="protein sequence ID" value="BBK23095.1"/>
    <property type="molecule type" value="Genomic_DNA"/>
</dbReference>
<dbReference type="NCBIfam" id="TIGR02678">
    <property type="entry name" value="TIGR02678 family protein"/>
    <property type="match status" value="1"/>
</dbReference>